<dbReference type="Pfam" id="PF02397">
    <property type="entry name" value="Bac_transf"/>
    <property type="match status" value="1"/>
</dbReference>
<evidence type="ECO:0000256" key="3">
    <source>
        <dbReference type="ARBA" id="ARBA00022475"/>
    </source>
</evidence>
<dbReference type="GO" id="GO:0000271">
    <property type="term" value="P:polysaccharide biosynthetic process"/>
    <property type="evidence" value="ECO:0007669"/>
    <property type="project" value="UniProtKB-KW"/>
</dbReference>
<dbReference type="InterPro" id="IPR003362">
    <property type="entry name" value="Bact_transf"/>
</dbReference>
<comment type="subcellular location">
    <subcellularLocation>
        <location evidence="1">Cell membrane</location>
    </subcellularLocation>
</comment>
<keyword evidence="12" id="KW-1185">Reference proteome</keyword>
<keyword evidence="6 9" id="KW-1133">Transmembrane helix</keyword>
<accession>A0A1I2B4T7</accession>
<evidence type="ECO:0000256" key="6">
    <source>
        <dbReference type="ARBA" id="ARBA00022989"/>
    </source>
</evidence>
<gene>
    <name evidence="11" type="ORF">SAMN04515678_110191</name>
</gene>
<keyword evidence="7 9" id="KW-0472">Membrane</keyword>
<dbReference type="PANTHER" id="PTHR30576">
    <property type="entry name" value="COLANIC BIOSYNTHESIS UDP-GLUCOSE LIPID CARRIER TRANSFERASE"/>
    <property type="match status" value="1"/>
</dbReference>
<evidence type="ECO:0000256" key="8">
    <source>
        <dbReference type="ARBA" id="ARBA00023169"/>
    </source>
</evidence>
<sequence length="230" mass="25927">MTLQFRPQNAVTADFDPLIADVLAPAPSTFFYRDALKRALDIALVLLAALPVLLVLLPICAIIMLDGASPFYRQKRLGQNGRVFRMWKLRSMVVDADSKLESYLDANPAARLEWTVAQKLRHDPRITRIGRVIRKTSLDELPQLWNVLRGDMSLVGPRPMMENQREIYPGTAYYALRPGITGYWQTSSRNESSFAERAGFDHAYLRDVSFGTDLSVLLRTVRVVIVGTGC</sequence>
<keyword evidence="8" id="KW-0270">Exopolysaccharide synthesis</keyword>
<evidence type="ECO:0000259" key="10">
    <source>
        <dbReference type="Pfam" id="PF02397"/>
    </source>
</evidence>
<feature type="transmembrane region" description="Helical" evidence="9">
    <location>
        <begin position="42"/>
        <end position="65"/>
    </location>
</feature>
<evidence type="ECO:0000313" key="12">
    <source>
        <dbReference type="Proteomes" id="UP000325289"/>
    </source>
</evidence>
<keyword evidence="3" id="KW-1003">Cell membrane</keyword>
<evidence type="ECO:0000313" key="11">
    <source>
        <dbReference type="EMBL" id="SFE51086.1"/>
    </source>
</evidence>
<dbReference type="GO" id="GO:0005886">
    <property type="term" value="C:plasma membrane"/>
    <property type="evidence" value="ECO:0007669"/>
    <property type="project" value="UniProtKB-SubCell"/>
</dbReference>
<evidence type="ECO:0000256" key="5">
    <source>
        <dbReference type="ARBA" id="ARBA00022692"/>
    </source>
</evidence>
<dbReference type="AlphaFoldDB" id="A0A1I2B4T7"/>
<evidence type="ECO:0000256" key="7">
    <source>
        <dbReference type="ARBA" id="ARBA00023136"/>
    </source>
</evidence>
<keyword evidence="4 11" id="KW-0808">Transferase</keyword>
<organism evidence="11 12">
    <name type="scientific">Roseivivax sediminis</name>
    <dbReference type="NCBI Taxonomy" id="936889"/>
    <lineage>
        <taxon>Bacteria</taxon>
        <taxon>Pseudomonadati</taxon>
        <taxon>Pseudomonadota</taxon>
        <taxon>Alphaproteobacteria</taxon>
        <taxon>Rhodobacterales</taxon>
        <taxon>Roseobacteraceae</taxon>
        <taxon>Roseivivax</taxon>
    </lineage>
</organism>
<evidence type="ECO:0000256" key="2">
    <source>
        <dbReference type="ARBA" id="ARBA00006464"/>
    </source>
</evidence>
<proteinExistence type="inferred from homology"/>
<dbReference type="Proteomes" id="UP000325289">
    <property type="component" value="Unassembled WGS sequence"/>
</dbReference>
<evidence type="ECO:0000256" key="4">
    <source>
        <dbReference type="ARBA" id="ARBA00022679"/>
    </source>
</evidence>
<dbReference type="RefSeq" id="WP_394349839.1">
    <property type="nucleotide sequence ID" value="NZ_FOMS01000010.1"/>
</dbReference>
<reference evidence="11 12" key="1">
    <citation type="submission" date="2016-10" db="EMBL/GenBank/DDBJ databases">
        <authorList>
            <person name="Varghese N."/>
            <person name="Submissions S."/>
        </authorList>
    </citation>
    <scope>NUCLEOTIDE SEQUENCE [LARGE SCALE GENOMIC DNA]</scope>
    <source>
        <strain evidence="12">YIM D21,KCTC 23444,ACCC 10710</strain>
    </source>
</reference>
<comment type="similarity">
    <text evidence="2">Belongs to the bacterial sugar transferase family.</text>
</comment>
<keyword evidence="5 9" id="KW-0812">Transmembrane</keyword>
<dbReference type="EMBL" id="FOMS01000010">
    <property type="protein sequence ID" value="SFE51086.1"/>
    <property type="molecule type" value="Genomic_DNA"/>
</dbReference>
<evidence type="ECO:0000256" key="1">
    <source>
        <dbReference type="ARBA" id="ARBA00004236"/>
    </source>
</evidence>
<name>A0A1I2B4T7_9RHOB</name>
<dbReference type="GO" id="GO:0016780">
    <property type="term" value="F:phosphotransferase activity, for other substituted phosphate groups"/>
    <property type="evidence" value="ECO:0007669"/>
    <property type="project" value="TreeGrafter"/>
</dbReference>
<dbReference type="PANTHER" id="PTHR30576:SF4">
    <property type="entry name" value="UNDECAPRENYL-PHOSPHATE GALACTOSE PHOSPHOTRANSFERASE"/>
    <property type="match status" value="1"/>
</dbReference>
<evidence type="ECO:0000256" key="9">
    <source>
        <dbReference type="SAM" id="Phobius"/>
    </source>
</evidence>
<protein>
    <submittedName>
        <fullName evidence="11">Sugar transferase involved in LPS biosynthesis (Colanic, teichoic acid)</fullName>
    </submittedName>
</protein>
<feature type="domain" description="Bacterial sugar transferase" evidence="10">
    <location>
        <begin position="37"/>
        <end position="225"/>
    </location>
</feature>